<feature type="transmembrane region" description="Helical" evidence="1">
    <location>
        <begin position="143"/>
        <end position="163"/>
    </location>
</feature>
<keyword evidence="1" id="KW-1133">Transmembrane helix</keyword>
<sequence length="181" mass="19282">MSLKPLSPQAIRQHLDQGALLVDIRSADEYAREHIAQARHIPMEQLTEGAAALQNAKAVVFHCRSGNRTQMSAQILSACVTGEAYVLEGGLDAWKKAGLPVVVDASQPLELQRQVQIAAGSMIVLGTALGAMVSPWFFLLSGFVGAGLVFAGVSGFCGLARVLMKMPWNQSPVTAHMRSGD</sequence>
<dbReference type="SMART" id="SM00450">
    <property type="entry name" value="RHOD"/>
    <property type="match status" value="1"/>
</dbReference>
<keyword evidence="1" id="KW-0812">Transmembrane</keyword>
<dbReference type="Gene3D" id="6.10.140.1340">
    <property type="match status" value="1"/>
</dbReference>
<keyword evidence="4" id="KW-1185">Reference proteome</keyword>
<dbReference type="PANTHER" id="PTHR43031:SF18">
    <property type="entry name" value="RHODANESE-RELATED SULFURTRANSFERASES"/>
    <property type="match status" value="1"/>
</dbReference>
<dbReference type="PANTHER" id="PTHR43031">
    <property type="entry name" value="FAD-DEPENDENT OXIDOREDUCTASE"/>
    <property type="match status" value="1"/>
</dbReference>
<organism evidence="3 4">
    <name type="scientific">Pollutimonas subterranea</name>
    <dbReference type="NCBI Taxonomy" id="2045210"/>
    <lineage>
        <taxon>Bacteria</taxon>
        <taxon>Pseudomonadati</taxon>
        <taxon>Pseudomonadota</taxon>
        <taxon>Betaproteobacteria</taxon>
        <taxon>Burkholderiales</taxon>
        <taxon>Alcaligenaceae</taxon>
        <taxon>Pollutimonas</taxon>
    </lineage>
</organism>
<feature type="transmembrane region" description="Helical" evidence="1">
    <location>
        <begin position="117"/>
        <end position="137"/>
    </location>
</feature>
<evidence type="ECO:0000313" key="3">
    <source>
        <dbReference type="EMBL" id="PLC50861.1"/>
    </source>
</evidence>
<dbReference type="PROSITE" id="PS50206">
    <property type="entry name" value="RHODANESE_3"/>
    <property type="match status" value="1"/>
</dbReference>
<evidence type="ECO:0000259" key="2">
    <source>
        <dbReference type="PROSITE" id="PS50206"/>
    </source>
</evidence>
<dbReference type="Pfam" id="PF11127">
    <property type="entry name" value="YgaP-like_TM"/>
    <property type="match status" value="1"/>
</dbReference>
<accession>A0A2N4U765</accession>
<dbReference type="Proteomes" id="UP000234190">
    <property type="component" value="Unassembled WGS sequence"/>
</dbReference>
<dbReference type="EMBL" id="PDNW01000003">
    <property type="protein sequence ID" value="PLC50861.1"/>
    <property type="molecule type" value="Genomic_DNA"/>
</dbReference>
<dbReference type="RefSeq" id="WP_102072817.1">
    <property type="nucleotide sequence ID" value="NZ_PDNW01000003.1"/>
</dbReference>
<dbReference type="InterPro" id="IPR001763">
    <property type="entry name" value="Rhodanese-like_dom"/>
</dbReference>
<keyword evidence="1" id="KW-0472">Membrane</keyword>
<dbReference type="Gene3D" id="3.40.250.10">
    <property type="entry name" value="Rhodanese-like domain"/>
    <property type="match status" value="1"/>
</dbReference>
<dbReference type="Pfam" id="PF00581">
    <property type="entry name" value="Rhodanese"/>
    <property type="match status" value="1"/>
</dbReference>
<dbReference type="AlphaFoldDB" id="A0A2N4U765"/>
<comment type="caution">
    <text evidence="3">The sequence shown here is derived from an EMBL/GenBank/DDBJ whole genome shotgun (WGS) entry which is preliminary data.</text>
</comment>
<dbReference type="InterPro" id="IPR021309">
    <property type="entry name" value="YgaP-like_TM"/>
</dbReference>
<gene>
    <name evidence="3" type="ORF">CR159_04445</name>
</gene>
<proteinExistence type="predicted"/>
<name>A0A2N4U765_9BURK</name>
<feature type="domain" description="Rhodanese" evidence="2">
    <location>
        <begin position="15"/>
        <end position="103"/>
    </location>
</feature>
<dbReference type="OrthoDB" id="1445766at2"/>
<protein>
    <recommendedName>
        <fullName evidence="2">Rhodanese domain-containing protein</fullName>
    </recommendedName>
</protein>
<dbReference type="InterPro" id="IPR050229">
    <property type="entry name" value="GlpE_sulfurtransferase"/>
</dbReference>
<evidence type="ECO:0000256" key="1">
    <source>
        <dbReference type="SAM" id="Phobius"/>
    </source>
</evidence>
<reference evidence="3 4" key="1">
    <citation type="submission" date="2017-10" db="EMBL/GenBank/DDBJ databases">
        <title>Two draft genome sequences of Pusillimonas sp. strains isolated from a nitrate- and radionuclide-contaminated groundwater in Russia.</title>
        <authorList>
            <person name="Grouzdev D.S."/>
            <person name="Tourova T.P."/>
            <person name="Goeva M.A."/>
            <person name="Babich T.L."/>
            <person name="Sokolova D.S."/>
            <person name="Abdullin R."/>
            <person name="Poltaraus A.B."/>
            <person name="Toshchakov S.V."/>
            <person name="Nazina T.N."/>
        </authorList>
    </citation>
    <scope>NUCLEOTIDE SEQUENCE [LARGE SCALE GENOMIC DNA]</scope>
    <source>
        <strain evidence="3 4">JR1/69-3-13</strain>
    </source>
</reference>
<dbReference type="InterPro" id="IPR036873">
    <property type="entry name" value="Rhodanese-like_dom_sf"/>
</dbReference>
<evidence type="ECO:0000313" key="4">
    <source>
        <dbReference type="Proteomes" id="UP000234190"/>
    </source>
</evidence>
<dbReference type="SUPFAM" id="SSF52821">
    <property type="entry name" value="Rhodanese/Cell cycle control phosphatase"/>
    <property type="match status" value="1"/>
</dbReference>